<dbReference type="EMBL" id="LNYS01000006">
    <property type="protein sequence ID" value="KTD52257.1"/>
    <property type="molecule type" value="Genomic_DNA"/>
</dbReference>
<reference evidence="2 3" key="1">
    <citation type="submission" date="2015-11" db="EMBL/GenBank/DDBJ databases">
        <title>Genomic analysis of 38 Legionella species identifies large and diverse effector repertoires.</title>
        <authorList>
            <person name="Burstein D."/>
            <person name="Amaro F."/>
            <person name="Zusman T."/>
            <person name="Lifshitz Z."/>
            <person name="Cohen O."/>
            <person name="Gilbert J.A."/>
            <person name="Pupko T."/>
            <person name="Shuman H.A."/>
            <person name="Segal G."/>
        </authorList>
    </citation>
    <scope>NUCLEOTIDE SEQUENCE [LARGE SCALE GENOMIC DNA]</scope>
    <source>
        <strain evidence="2 3">CDC#1442-AUS-E</strain>
    </source>
</reference>
<organism evidence="2 3">
    <name type="scientific">Legionella quinlivanii</name>
    <dbReference type="NCBI Taxonomy" id="45073"/>
    <lineage>
        <taxon>Bacteria</taxon>
        <taxon>Pseudomonadati</taxon>
        <taxon>Pseudomonadota</taxon>
        <taxon>Gammaproteobacteria</taxon>
        <taxon>Legionellales</taxon>
        <taxon>Legionellaceae</taxon>
        <taxon>Legionella</taxon>
    </lineage>
</organism>
<evidence type="ECO:0000256" key="1">
    <source>
        <dbReference type="SAM" id="Coils"/>
    </source>
</evidence>
<keyword evidence="1" id="KW-0175">Coiled coil</keyword>
<dbReference type="STRING" id="45073.Lqui_1101"/>
<dbReference type="PATRIC" id="fig|45073.5.peg.1163"/>
<dbReference type="InterPro" id="IPR021804">
    <property type="entry name" value="DUF3375"/>
</dbReference>
<name>A0A0W0Y5J3_9GAMM</name>
<gene>
    <name evidence="2" type="ORF">Lqui_1101</name>
</gene>
<protein>
    <recommendedName>
        <fullName evidence="4">DUF3375 domain-containing protein</fullName>
    </recommendedName>
</protein>
<dbReference type="OrthoDB" id="138803at2"/>
<dbReference type="Proteomes" id="UP000054618">
    <property type="component" value="Unassembled WGS sequence"/>
</dbReference>
<proteinExistence type="predicted"/>
<dbReference type="Pfam" id="PF11855">
    <property type="entry name" value="DUF3375"/>
    <property type="match status" value="1"/>
</dbReference>
<comment type="caution">
    <text evidence="2">The sequence shown here is derived from an EMBL/GenBank/DDBJ whole genome shotgun (WGS) entry which is preliminary data.</text>
</comment>
<keyword evidence="3" id="KW-1185">Reference proteome</keyword>
<evidence type="ECO:0000313" key="3">
    <source>
        <dbReference type="Proteomes" id="UP000054618"/>
    </source>
</evidence>
<sequence>MSLDYYYLNQLKKNNPAWRLLQADHAPLIASFLHKAFIQTNERILAQSQLVSILDDVLFQLKNEDGSALFSKSAISYLDDWSQNNKGWLWKFYPQGSDEPHYDLTPATEKALVWLENLAEKNFVGTESRLLIVFELLRQIAHGVETDVEVRIAELEKKKRDIDKEIQSLRLGDLAVMDDAALKDRFFQVQSTARELLSDFRTVEHNFRVLDRDVREQIASWDGSKGQLLQQIFGERDAISDSAQGRSFRAFWDFLMSPASQDELSALLQQVTQLESLAEFTRDTRLQRIHFDWLEAGEYTQRTVAKLSQQLRRFLDDQAYLENKRIIQILDRINLHALQVKSHPPKEDFMNLDEASPALHVPMGRPLFTPPTKIKLQTHMYTDELDNIVPETLYNQMVVDKEELMAQIKRARGLSPQISLAHVIQMYPLEHGLAELITYLSIAANDKHAVFDEEVKEVISWFDEQGIVRQASLPRIIFTRT</sequence>
<evidence type="ECO:0008006" key="4">
    <source>
        <dbReference type="Google" id="ProtNLM"/>
    </source>
</evidence>
<accession>A0A0W0Y5J3</accession>
<evidence type="ECO:0000313" key="2">
    <source>
        <dbReference type="EMBL" id="KTD52257.1"/>
    </source>
</evidence>
<dbReference type="AlphaFoldDB" id="A0A0W0Y5J3"/>
<dbReference type="RefSeq" id="WP_058507181.1">
    <property type="nucleotide sequence ID" value="NZ_CAAAIK010000003.1"/>
</dbReference>
<feature type="coiled-coil region" evidence="1">
    <location>
        <begin position="145"/>
        <end position="172"/>
    </location>
</feature>